<reference evidence="2" key="1">
    <citation type="journal article" date="2019" name="Int. J. Syst. Evol. Microbiol.">
        <title>The Global Catalogue of Microorganisms (GCM) 10K type strain sequencing project: providing services to taxonomists for standard genome sequencing and annotation.</title>
        <authorList>
            <consortium name="The Broad Institute Genomics Platform"/>
            <consortium name="The Broad Institute Genome Sequencing Center for Infectious Disease"/>
            <person name="Wu L."/>
            <person name="Ma J."/>
        </authorList>
    </citation>
    <scope>NUCLEOTIDE SEQUENCE [LARGE SCALE GENOMIC DNA]</scope>
    <source>
        <strain evidence="2">JCM 16082</strain>
    </source>
</reference>
<dbReference type="PROSITE" id="PS51257">
    <property type="entry name" value="PROKAR_LIPOPROTEIN"/>
    <property type="match status" value="1"/>
</dbReference>
<gene>
    <name evidence="1" type="ORF">GCM10009117_19560</name>
</gene>
<name>A0ABP3XTS7_9FLAO</name>
<sequence length="140" mass="15735">MNWKNVVAILFMVFVASCSLDDGDDFVFDVAPTISVDLPDSLQKGQTYQFKVIYERESTCQAGYGFNYSTDGNERFISVLTQTQVGATNCVENDTLTGIISLNFIVDGTIDDFYVFNFWQGEDEDGEQEYLSIEVPVKTD</sequence>
<dbReference type="RefSeq" id="WP_343766775.1">
    <property type="nucleotide sequence ID" value="NZ_BAAAFG010000015.1"/>
</dbReference>
<proteinExistence type="predicted"/>
<evidence type="ECO:0000313" key="2">
    <source>
        <dbReference type="Proteomes" id="UP001500507"/>
    </source>
</evidence>
<protein>
    <recommendedName>
        <fullName evidence="3">Lipoprotein</fullName>
    </recommendedName>
</protein>
<dbReference type="Proteomes" id="UP001500507">
    <property type="component" value="Unassembled WGS sequence"/>
</dbReference>
<keyword evidence="2" id="KW-1185">Reference proteome</keyword>
<evidence type="ECO:0008006" key="3">
    <source>
        <dbReference type="Google" id="ProtNLM"/>
    </source>
</evidence>
<organism evidence="1 2">
    <name type="scientific">Gangjinia marincola</name>
    <dbReference type="NCBI Taxonomy" id="578463"/>
    <lineage>
        <taxon>Bacteria</taxon>
        <taxon>Pseudomonadati</taxon>
        <taxon>Bacteroidota</taxon>
        <taxon>Flavobacteriia</taxon>
        <taxon>Flavobacteriales</taxon>
        <taxon>Flavobacteriaceae</taxon>
        <taxon>Gangjinia</taxon>
    </lineage>
</organism>
<evidence type="ECO:0000313" key="1">
    <source>
        <dbReference type="EMBL" id="GAA0872809.1"/>
    </source>
</evidence>
<accession>A0ABP3XTS7</accession>
<dbReference type="EMBL" id="BAAAFG010000015">
    <property type="protein sequence ID" value="GAA0872809.1"/>
    <property type="molecule type" value="Genomic_DNA"/>
</dbReference>
<comment type="caution">
    <text evidence="1">The sequence shown here is derived from an EMBL/GenBank/DDBJ whole genome shotgun (WGS) entry which is preliminary data.</text>
</comment>